<evidence type="ECO:0000256" key="1">
    <source>
        <dbReference type="SAM" id="Phobius"/>
    </source>
</evidence>
<keyword evidence="1" id="KW-1133">Transmembrane helix</keyword>
<accession>A0A0L0BWC2</accession>
<evidence type="ECO:0000313" key="3">
    <source>
        <dbReference type="Proteomes" id="UP000037069"/>
    </source>
</evidence>
<dbReference type="OMA" id="KTVTHTC"/>
<gene>
    <name evidence="2" type="ORF">FF38_04608</name>
</gene>
<feature type="transmembrane region" description="Helical" evidence="1">
    <location>
        <begin position="66"/>
        <end position="90"/>
    </location>
</feature>
<dbReference type="Proteomes" id="UP000037069">
    <property type="component" value="Unassembled WGS sequence"/>
</dbReference>
<protein>
    <submittedName>
        <fullName evidence="2">Uncharacterized protein</fullName>
    </submittedName>
</protein>
<sequence length="104" mass="11704">MSDYQNVPGAGDDLNNESVEVLRERLNTMKRLMADRTAQQQQNPASTEEIWSTRRHTSAGIIDGNFLSMAFGGALLVIVSVSVYAFYNLYHAILKKFPSKHEEL</sequence>
<reference evidence="2 3" key="1">
    <citation type="journal article" date="2015" name="Nat. Commun.">
        <title>Lucilia cuprina genome unlocks parasitic fly biology to underpin future interventions.</title>
        <authorList>
            <person name="Anstead C.A."/>
            <person name="Korhonen P.K."/>
            <person name="Young N.D."/>
            <person name="Hall R.S."/>
            <person name="Jex A.R."/>
            <person name="Murali S.C."/>
            <person name="Hughes D.S."/>
            <person name="Lee S.F."/>
            <person name="Perry T."/>
            <person name="Stroehlein A.J."/>
            <person name="Ansell B.R."/>
            <person name="Breugelmans B."/>
            <person name="Hofmann A."/>
            <person name="Qu J."/>
            <person name="Dugan S."/>
            <person name="Lee S.L."/>
            <person name="Chao H."/>
            <person name="Dinh H."/>
            <person name="Han Y."/>
            <person name="Doddapaneni H.V."/>
            <person name="Worley K.C."/>
            <person name="Muzny D.M."/>
            <person name="Ioannidis P."/>
            <person name="Waterhouse R.M."/>
            <person name="Zdobnov E.M."/>
            <person name="James P.J."/>
            <person name="Bagnall N.H."/>
            <person name="Kotze A.C."/>
            <person name="Gibbs R.A."/>
            <person name="Richards S."/>
            <person name="Batterham P."/>
            <person name="Gasser R.B."/>
        </authorList>
    </citation>
    <scope>NUCLEOTIDE SEQUENCE [LARGE SCALE GENOMIC DNA]</scope>
    <source>
        <strain evidence="2 3">LS</strain>
        <tissue evidence="2">Full body</tissue>
    </source>
</reference>
<keyword evidence="1" id="KW-0812">Transmembrane</keyword>
<dbReference type="EMBL" id="JRES01001243">
    <property type="protein sequence ID" value="KNC24327.1"/>
    <property type="molecule type" value="Genomic_DNA"/>
</dbReference>
<keyword evidence="1" id="KW-0472">Membrane</keyword>
<name>A0A0L0BWC2_LUCCU</name>
<evidence type="ECO:0000313" key="2">
    <source>
        <dbReference type="EMBL" id="KNC24327.1"/>
    </source>
</evidence>
<keyword evidence="3" id="KW-1185">Reference proteome</keyword>
<proteinExistence type="predicted"/>
<comment type="caution">
    <text evidence="2">The sequence shown here is derived from an EMBL/GenBank/DDBJ whole genome shotgun (WGS) entry which is preliminary data.</text>
</comment>
<dbReference type="OrthoDB" id="6585706at2759"/>
<organism evidence="2 3">
    <name type="scientific">Lucilia cuprina</name>
    <name type="common">Green bottle fly</name>
    <name type="synonym">Australian sheep blowfly</name>
    <dbReference type="NCBI Taxonomy" id="7375"/>
    <lineage>
        <taxon>Eukaryota</taxon>
        <taxon>Metazoa</taxon>
        <taxon>Ecdysozoa</taxon>
        <taxon>Arthropoda</taxon>
        <taxon>Hexapoda</taxon>
        <taxon>Insecta</taxon>
        <taxon>Pterygota</taxon>
        <taxon>Neoptera</taxon>
        <taxon>Endopterygota</taxon>
        <taxon>Diptera</taxon>
        <taxon>Brachycera</taxon>
        <taxon>Muscomorpha</taxon>
        <taxon>Oestroidea</taxon>
        <taxon>Calliphoridae</taxon>
        <taxon>Luciliinae</taxon>
        <taxon>Lucilia</taxon>
    </lineage>
</organism>
<dbReference type="AlphaFoldDB" id="A0A0L0BWC2"/>